<dbReference type="Pfam" id="PF13499">
    <property type="entry name" value="EF-hand_7"/>
    <property type="match status" value="1"/>
</dbReference>
<dbReference type="KEGG" id="nve:5519675"/>
<dbReference type="STRING" id="45351.A7RLX5"/>
<sequence length="209" mass="22979">MKGLMNLLAIVAFSGLALGAEEPKGELKIEVVSKPEKCTRKTHVGDTLSMHYTGRLANGNKFDSSLDRGKTFDFTLGKGMVIQGWEQGLLDMCIGEKRKLTIPPHLAYGENGAGAAIPPHATLYMDVELVEIQGSKESDPNVFGMIDKNNDKVLTQEEVKNYLKEQGGMPSDDEASHDTIVSEIFQQEDKDKDGTISFDEFTGPKRDEL</sequence>
<dbReference type="PANTHER" id="PTHR46222">
    <property type="entry name" value="PEPTIDYL-PROLYL CIS-TRANS ISOMERASE FKBP7/14"/>
    <property type="match status" value="1"/>
</dbReference>
<evidence type="ECO:0000256" key="4">
    <source>
        <dbReference type="ARBA" id="ARBA00022737"/>
    </source>
</evidence>
<dbReference type="Proteomes" id="UP000001593">
    <property type="component" value="Unassembled WGS sequence"/>
</dbReference>
<evidence type="ECO:0000256" key="9">
    <source>
        <dbReference type="ARBA" id="ARBA00023235"/>
    </source>
</evidence>
<evidence type="ECO:0000256" key="1">
    <source>
        <dbReference type="ARBA" id="ARBA00000971"/>
    </source>
</evidence>
<dbReference type="FunFam" id="3.10.50.40:FF:000006">
    <property type="entry name" value="Peptidyl-prolyl cis-trans isomerase"/>
    <property type="match status" value="1"/>
</dbReference>
<keyword evidence="4" id="KW-0677">Repeat</keyword>
<dbReference type="PhylomeDB" id="A7RLX5"/>
<evidence type="ECO:0000256" key="6">
    <source>
        <dbReference type="ARBA" id="ARBA00022837"/>
    </source>
</evidence>
<dbReference type="InterPro" id="IPR018247">
    <property type="entry name" value="EF_Hand_1_Ca_BS"/>
</dbReference>
<evidence type="ECO:0000256" key="3">
    <source>
        <dbReference type="ARBA" id="ARBA00022729"/>
    </source>
</evidence>
<dbReference type="Gene3D" id="1.10.238.10">
    <property type="entry name" value="EF-hand"/>
    <property type="match status" value="1"/>
</dbReference>
<keyword evidence="16" id="KW-1185">Reference proteome</keyword>
<evidence type="ECO:0000313" key="15">
    <source>
        <dbReference type="EMBL" id="EDO47498.1"/>
    </source>
</evidence>
<evidence type="ECO:0000259" key="14">
    <source>
        <dbReference type="PROSITE" id="PS50222"/>
    </source>
</evidence>
<keyword evidence="9 10" id="KW-0413">Isomerase</keyword>
<evidence type="ECO:0000313" key="16">
    <source>
        <dbReference type="Proteomes" id="UP000001593"/>
    </source>
</evidence>
<dbReference type="PANTHER" id="PTHR46222:SF3">
    <property type="entry name" value="PEPTIDYLPROLYL ISOMERASE"/>
    <property type="match status" value="1"/>
</dbReference>
<name>A7RLX5_NEMVE</name>
<dbReference type="eggNOG" id="KOG0549">
    <property type="taxonomic scope" value="Eukaryota"/>
</dbReference>
<keyword evidence="6" id="KW-0106">Calcium</keyword>
<evidence type="ECO:0000256" key="12">
    <source>
        <dbReference type="SAM" id="SignalP"/>
    </source>
</evidence>
<organism evidence="15 16">
    <name type="scientific">Nematostella vectensis</name>
    <name type="common">Starlet sea anemone</name>
    <dbReference type="NCBI Taxonomy" id="45351"/>
    <lineage>
        <taxon>Eukaryota</taxon>
        <taxon>Metazoa</taxon>
        <taxon>Cnidaria</taxon>
        <taxon>Anthozoa</taxon>
        <taxon>Hexacorallia</taxon>
        <taxon>Actiniaria</taxon>
        <taxon>Edwardsiidae</taxon>
        <taxon>Nematostella</taxon>
    </lineage>
</organism>
<feature type="domain" description="EF-hand" evidence="14">
    <location>
        <begin position="176"/>
        <end position="209"/>
    </location>
</feature>
<dbReference type="InterPro" id="IPR011992">
    <property type="entry name" value="EF-hand-dom_pair"/>
</dbReference>
<reference evidence="15 16" key="1">
    <citation type="journal article" date="2007" name="Science">
        <title>Sea anemone genome reveals ancestral eumetazoan gene repertoire and genomic organization.</title>
        <authorList>
            <person name="Putnam N.H."/>
            <person name="Srivastava M."/>
            <person name="Hellsten U."/>
            <person name="Dirks B."/>
            <person name="Chapman J."/>
            <person name="Salamov A."/>
            <person name="Terry A."/>
            <person name="Shapiro H."/>
            <person name="Lindquist E."/>
            <person name="Kapitonov V.V."/>
            <person name="Jurka J."/>
            <person name="Genikhovich G."/>
            <person name="Grigoriev I.V."/>
            <person name="Lucas S.M."/>
            <person name="Steele R.E."/>
            <person name="Finnerty J.R."/>
            <person name="Technau U."/>
            <person name="Martindale M.Q."/>
            <person name="Rokhsar D.S."/>
        </authorList>
    </citation>
    <scope>NUCLEOTIDE SEQUENCE [LARGE SCALE GENOMIC DNA]</scope>
    <source>
        <strain evidence="16">CH2 X CH6</strain>
    </source>
</reference>
<dbReference type="EMBL" id="DS469519">
    <property type="protein sequence ID" value="EDO47498.1"/>
    <property type="molecule type" value="Genomic_DNA"/>
</dbReference>
<dbReference type="GO" id="GO:0005509">
    <property type="term" value="F:calcium ion binding"/>
    <property type="evidence" value="ECO:0007669"/>
    <property type="project" value="InterPro"/>
</dbReference>
<feature type="signal peptide" evidence="12">
    <location>
        <begin position="1"/>
        <end position="19"/>
    </location>
</feature>
<dbReference type="OMA" id="DRIPPKA"/>
<dbReference type="Pfam" id="PF00254">
    <property type="entry name" value="FKBP_C"/>
    <property type="match status" value="1"/>
</dbReference>
<feature type="domain" description="PPIase FKBP-type" evidence="13">
    <location>
        <begin position="45"/>
        <end position="133"/>
    </location>
</feature>
<comment type="catalytic activity">
    <reaction evidence="1 10">
        <text>[protein]-peptidylproline (omega=180) = [protein]-peptidylproline (omega=0)</text>
        <dbReference type="Rhea" id="RHEA:16237"/>
        <dbReference type="Rhea" id="RHEA-COMP:10747"/>
        <dbReference type="Rhea" id="RHEA-COMP:10748"/>
        <dbReference type="ChEBI" id="CHEBI:83833"/>
        <dbReference type="ChEBI" id="CHEBI:83834"/>
        <dbReference type="EC" id="5.2.1.8"/>
    </reaction>
</comment>
<dbReference type="SUPFAM" id="SSF54534">
    <property type="entry name" value="FKBP-like"/>
    <property type="match status" value="1"/>
</dbReference>
<evidence type="ECO:0000256" key="7">
    <source>
        <dbReference type="ARBA" id="ARBA00023110"/>
    </source>
</evidence>
<dbReference type="PROSITE" id="PS50059">
    <property type="entry name" value="FKBP_PPIASE"/>
    <property type="match status" value="1"/>
</dbReference>
<dbReference type="EC" id="5.2.1.8" evidence="2 10"/>
<dbReference type="OrthoDB" id="1902587at2759"/>
<evidence type="ECO:0000256" key="2">
    <source>
        <dbReference type="ARBA" id="ARBA00013194"/>
    </source>
</evidence>
<proteinExistence type="predicted"/>
<dbReference type="InParanoid" id="A7RLX5"/>
<dbReference type="InterPro" id="IPR046357">
    <property type="entry name" value="PPIase_dom_sf"/>
</dbReference>
<dbReference type="GO" id="GO:0003755">
    <property type="term" value="F:peptidyl-prolyl cis-trans isomerase activity"/>
    <property type="evidence" value="ECO:0000318"/>
    <property type="project" value="GO_Central"/>
</dbReference>
<evidence type="ECO:0000256" key="8">
    <source>
        <dbReference type="ARBA" id="ARBA00023180"/>
    </source>
</evidence>
<keyword evidence="5" id="KW-0256">Endoplasmic reticulum</keyword>
<dbReference type="SUPFAM" id="SSF47473">
    <property type="entry name" value="EF-hand"/>
    <property type="match status" value="1"/>
</dbReference>
<dbReference type="GO" id="GO:0005783">
    <property type="term" value="C:endoplasmic reticulum"/>
    <property type="evidence" value="ECO:0000318"/>
    <property type="project" value="GO_Central"/>
</dbReference>
<feature type="region of interest" description="Disordered" evidence="11">
    <location>
        <begin position="185"/>
        <end position="209"/>
    </location>
</feature>
<dbReference type="InterPro" id="IPR002048">
    <property type="entry name" value="EF_hand_dom"/>
</dbReference>
<evidence type="ECO:0000259" key="13">
    <source>
        <dbReference type="PROSITE" id="PS50059"/>
    </source>
</evidence>
<evidence type="ECO:0000256" key="10">
    <source>
        <dbReference type="PROSITE-ProRule" id="PRU00277"/>
    </source>
</evidence>
<evidence type="ECO:0000256" key="11">
    <source>
        <dbReference type="SAM" id="MobiDB-lite"/>
    </source>
</evidence>
<dbReference type="PROSITE" id="PS00018">
    <property type="entry name" value="EF_HAND_1"/>
    <property type="match status" value="2"/>
</dbReference>
<accession>A7RLX5</accession>
<dbReference type="Gene3D" id="3.10.50.40">
    <property type="match status" value="1"/>
</dbReference>
<dbReference type="InterPro" id="IPR052273">
    <property type="entry name" value="PPIase_FKBP"/>
</dbReference>
<keyword evidence="3 12" id="KW-0732">Signal</keyword>
<keyword evidence="7 10" id="KW-0697">Rotamase</keyword>
<protein>
    <recommendedName>
        <fullName evidence="2 10">peptidylprolyl isomerase</fullName>
        <ecNumber evidence="2 10">5.2.1.8</ecNumber>
    </recommendedName>
</protein>
<feature type="chain" id="PRO_5002711883" description="peptidylprolyl isomerase" evidence="12">
    <location>
        <begin position="20"/>
        <end position="209"/>
    </location>
</feature>
<feature type="domain" description="EF-hand" evidence="14">
    <location>
        <begin position="141"/>
        <end position="169"/>
    </location>
</feature>
<dbReference type="CDD" id="cd00051">
    <property type="entry name" value="EFh"/>
    <property type="match status" value="1"/>
</dbReference>
<dbReference type="InterPro" id="IPR001179">
    <property type="entry name" value="PPIase_FKBP_dom"/>
</dbReference>
<dbReference type="AlphaFoldDB" id="A7RLX5"/>
<dbReference type="HOGENOM" id="CLU_013615_5_0_1"/>
<dbReference type="PROSITE" id="PS50222">
    <property type="entry name" value="EF_HAND_2"/>
    <property type="match status" value="2"/>
</dbReference>
<gene>
    <name evidence="15" type="ORF">NEMVEDRAFT_v1g236459</name>
</gene>
<evidence type="ECO:0000256" key="5">
    <source>
        <dbReference type="ARBA" id="ARBA00022824"/>
    </source>
</evidence>
<keyword evidence="8" id="KW-0325">Glycoprotein</keyword>